<evidence type="ECO:0000256" key="1">
    <source>
        <dbReference type="SAM" id="SignalP"/>
    </source>
</evidence>
<dbReference type="SUPFAM" id="SSF51905">
    <property type="entry name" value="FAD/NAD(P)-binding domain"/>
    <property type="match status" value="1"/>
</dbReference>
<dbReference type="Gene3D" id="3.50.50.60">
    <property type="entry name" value="FAD/NAD(P)-binding domain"/>
    <property type="match status" value="1"/>
</dbReference>
<dbReference type="Proteomes" id="UP000466586">
    <property type="component" value="Unassembled WGS sequence"/>
</dbReference>
<proteinExistence type="predicted"/>
<dbReference type="AlphaFoldDB" id="A0A7K1Y6E4"/>
<keyword evidence="1" id="KW-0732">Signal</keyword>
<name>A0A7K1Y6E4_9SPHI</name>
<protein>
    <submittedName>
        <fullName evidence="2">FAD-dependent oxidoreductase</fullName>
    </submittedName>
</protein>
<comment type="caution">
    <text evidence="2">The sequence shown here is derived from an EMBL/GenBank/DDBJ whole genome shotgun (WGS) entry which is preliminary data.</text>
</comment>
<dbReference type="EMBL" id="WVHT01000001">
    <property type="protein sequence ID" value="MXV49608.1"/>
    <property type="molecule type" value="Genomic_DNA"/>
</dbReference>
<dbReference type="InterPro" id="IPR036188">
    <property type="entry name" value="FAD/NAD-bd_sf"/>
</dbReference>
<dbReference type="Pfam" id="PF12831">
    <property type="entry name" value="FAD_oxidored"/>
    <property type="match status" value="1"/>
</dbReference>
<feature type="chain" id="PRO_5029510906" evidence="1">
    <location>
        <begin position="21"/>
        <end position="406"/>
    </location>
</feature>
<keyword evidence="3" id="KW-1185">Reference proteome</keyword>
<reference evidence="2 3" key="1">
    <citation type="submission" date="2019-11" db="EMBL/GenBank/DDBJ databases">
        <title>Pedobacter sp. HMF7647 Genome sequencing and assembly.</title>
        <authorList>
            <person name="Kang H."/>
            <person name="Kim H."/>
            <person name="Joh K."/>
        </authorList>
    </citation>
    <scope>NUCLEOTIDE SEQUENCE [LARGE SCALE GENOMIC DNA]</scope>
    <source>
        <strain evidence="2 3">HMF7647</strain>
    </source>
</reference>
<organism evidence="2 3">
    <name type="scientific">Hufsiella arboris</name>
    <dbReference type="NCBI Taxonomy" id="2695275"/>
    <lineage>
        <taxon>Bacteria</taxon>
        <taxon>Pseudomonadati</taxon>
        <taxon>Bacteroidota</taxon>
        <taxon>Sphingobacteriia</taxon>
        <taxon>Sphingobacteriales</taxon>
        <taxon>Sphingobacteriaceae</taxon>
        <taxon>Hufsiella</taxon>
    </lineage>
</organism>
<sequence length="406" mass="44345">MTKRFFALVFFGLLSLSAFSETFKPGVVVIGGNCAGTASAFQASRSGVKTLLIEKSTQLGADFTQPVAFYKAGLYQELVKNIYKLRKDSTSSINAAAASTILKTMADTVKNLKLQLNTTYKSIKKSGKGWEIKLSDGTTVHTDVLIDATSSNEVVSATGGNQPIIATPFVKDFYSNKLYRTSVSVGHDQQSGEPYFVPLAALIIKGQVNLVAVGKIAAQQSSADAMLSGQAAGASGAFCSFFKTTTETLNVRTIQSELFSYKSLAVPFTDIQTSDPDFTAIQHISLSGALQGKKSGAEFKFNPDSTVSTEEIRLVFKEYVSRSQIWFLDKKIEKMTLGDMLSLIKYTANRGDELNREVERGWAGSFNFKGKFDLKHILTRREFVVLSESYLKPFTVRIDLTGRLGS</sequence>
<evidence type="ECO:0000313" key="2">
    <source>
        <dbReference type="EMBL" id="MXV49608.1"/>
    </source>
</evidence>
<accession>A0A7K1Y6E4</accession>
<feature type="signal peptide" evidence="1">
    <location>
        <begin position="1"/>
        <end position="20"/>
    </location>
</feature>
<dbReference type="RefSeq" id="WP_160842788.1">
    <property type="nucleotide sequence ID" value="NZ_WVHT01000001.1"/>
</dbReference>
<evidence type="ECO:0000313" key="3">
    <source>
        <dbReference type="Proteomes" id="UP000466586"/>
    </source>
</evidence>
<gene>
    <name evidence="2" type="ORF">GS399_01375</name>
</gene>